<sequence>MMVASGMDTQSFIPGDGVFLVIAEPATGCASVSVGATHEAVMSALKAVGKSALRIINLTELEHWMEKAVSTILNHKAQALPAGTARSMNDLIRDGMDGYFVAFGDHVKGATDATLGKATSEADRGRVVGKMLAAGRTVTLAVPFDLLNVTMQRMLAVQSGQADPDHVICD</sequence>
<proteinExistence type="predicted"/>
<evidence type="ECO:0000313" key="3">
    <source>
        <dbReference type="Proteomes" id="UP000214600"/>
    </source>
</evidence>
<reference evidence="2 4" key="4">
    <citation type="submission" date="2019-09" db="EMBL/GenBank/DDBJ databases">
        <authorList>
            <person name="Depoorter E."/>
        </authorList>
    </citation>
    <scope>NUCLEOTIDE SEQUENCE [LARGE SCALE GENOMIC DNA]</scope>
    <source>
        <strain evidence="2">LMG 13014</strain>
    </source>
</reference>
<dbReference type="EMBL" id="CABVQC010000021">
    <property type="protein sequence ID" value="VWB74260.1"/>
    <property type="molecule type" value="Genomic_DNA"/>
</dbReference>
<organism evidence="1 3">
    <name type="scientific">Burkholderia aenigmatica</name>
    <dbReference type="NCBI Taxonomy" id="2015348"/>
    <lineage>
        <taxon>Bacteria</taxon>
        <taxon>Pseudomonadati</taxon>
        <taxon>Pseudomonadota</taxon>
        <taxon>Betaproteobacteria</taxon>
        <taxon>Burkholderiales</taxon>
        <taxon>Burkholderiaceae</taxon>
        <taxon>Burkholderia</taxon>
        <taxon>Burkholderia cepacia complex</taxon>
    </lineage>
</organism>
<dbReference type="EMBL" id="NKFA01000045">
    <property type="protein sequence ID" value="OXI31060.1"/>
    <property type="molecule type" value="Genomic_DNA"/>
</dbReference>
<dbReference type="Proteomes" id="UP000214600">
    <property type="component" value="Unassembled WGS sequence"/>
</dbReference>
<accession>A0A6P2LX70</accession>
<dbReference type="Proteomes" id="UP000494261">
    <property type="component" value="Unassembled WGS sequence"/>
</dbReference>
<dbReference type="GeneID" id="99665030"/>
<dbReference type="OrthoDB" id="9877815at2"/>
<reference evidence="3" key="1">
    <citation type="submission" date="2017-06" db="EMBL/GenBank/DDBJ databases">
        <authorList>
            <person name="LiPuma J."/>
            <person name="Spilker T."/>
        </authorList>
    </citation>
    <scope>NUCLEOTIDE SEQUENCE [LARGE SCALE GENOMIC DNA]</scope>
    <source>
        <strain evidence="3">AU17325</strain>
    </source>
</reference>
<evidence type="ECO:0000313" key="1">
    <source>
        <dbReference type="EMBL" id="OXI31060.1"/>
    </source>
</evidence>
<gene>
    <name evidence="2" type="ORF">BLA13014_03386</name>
    <name evidence="1" type="ORF">CFB84_42420</name>
</gene>
<reference evidence="1" key="2">
    <citation type="submission" date="2017-06" db="EMBL/GenBank/DDBJ databases">
        <authorList>
            <person name="Kim H.J."/>
            <person name="Triplett B.A."/>
        </authorList>
    </citation>
    <scope>NUCLEOTIDE SEQUENCE [LARGE SCALE GENOMIC DNA]</scope>
    <source>
        <strain evidence="1">AU17325</strain>
    </source>
</reference>
<accession>A0A228HLK1</accession>
<evidence type="ECO:0000313" key="4">
    <source>
        <dbReference type="Proteomes" id="UP000494261"/>
    </source>
</evidence>
<dbReference type="AlphaFoldDB" id="A0A228HLK1"/>
<dbReference type="RefSeq" id="WP_025496246.1">
    <property type="nucleotide sequence ID" value="NZ_CABVQC010000021.1"/>
</dbReference>
<evidence type="ECO:0000313" key="2">
    <source>
        <dbReference type="EMBL" id="VWB74260.1"/>
    </source>
</evidence>
<protein>
    <submittedName>
        <fullName evidence="1">Uncharacterized protein</fullName>
    </submittedName>
</protein>
<name>A0A228HLK1_9BURK</name>
<reference evidence="1 3" key="3">
    <citation type="submission" date="2017-08" db="EMBL/GenBank/DDBJ databases">
        <title>WGS of novel Burkholderia cepaca complex species.</title>
        <authorList>
            <person name="Lipuma J."/>
            <person name="Spilker T."/>
        </authorList>
    </citation>
    <scope>NUCLEOTIDE SEQUENCE [LARGE SCALE GENOMIC DNA]</scope>
    <source>
        <strain evidence="1 3">AU17325</strain>
    </source>
</reference>